<dbReference type="AlphaFoldDB" id="A0A0E9RNF8"/>
<proteinExistence type="predicted"/>
<name>A0A0E9RNF8_ANGAN</name>
<reference evidence="1" key="2">
    <citation type="journal article" date="2015" name="Fish Shellfish Immunol.">
        <title>Early steps in the European eel (Anguilla anguilla)-Vibrio vulnificus interaction in the gills: Role of the RtxA13 toxin.</title>
        <authorList>
            <person name="Callol A."/>
            <person name="Pajuelo D."/>
            <person name="Ebbesson L."/>
            <person name="Teles M."/>
            <person name="MacKenzie S."/>
            <person name="Amaro C."/>
        </authorList>
    </citation>
    <scope>NUCLEOTIDE SEQUENCE</scope>
</reference>
<accession>A0A0E9RNF8</accession>
<reference evidence="1" key="1">
    <citation type="submission" date="2014-11" db="EMBL/GenBank/DDBJ databases">
        <authorList>
            <person name="Amaro Gonzalez C."/>
        </authorList>
    </citation>
    <scope>NUCLEOTIDE SEQUENCE</scope>
</reference>
<protein>
    <submittedName>
        <fullName evidence="1">Uncharacterized protein</fullName>
    </submittedName>
</protein>
<sequence>MLFCHHCYPGCQLCMLRRDGISV</sequence>
<organism evidence="1">
    <name type="scientific">Anguilla anguilla</name>
    <name type="common">European freshwater eel</name>
    <name type="synonym">Muraena anguilla</name>
    <dbReference type="NCBI Taxonomy" id="7936"/>
    <lineage>
        <taxon>Eukaryota</taxon>
        <taxon>Metazoa</taxon>
        <taxon>Chordata</taxon>
        <taxon>Craniata</taxon>
        <taxon>Vertebrata</taxon>
        <taxon>Euteleostomi</taxon>
        <taxon>Actinopterygii</taxon>
        <taxon>Neopterygii</taxon>
        <taxon>Teleostei</taxon>
        <taxon>Anguilliformes</taxon>
        <taxon>Anguillidae</taxon>
        <taxon>Anguilla</taxon>
    </lineage>
</organism>
<dbReference type="EMBL" id="GBXM01078240">
    <property type="protein sequence ID" value="JAH30337.1"/>
    <property type="molecule type" value="Transcribed_RNA"/>
</dbReference>
<evidence type="ECO:0000313" key="1">
    <source>
        <dbReference type="EMBL" id="JAH30337.1"/>
    </source>
</evidence>